<gene>
    <name evidence="4" type="ORF">AALO_G00085660</name>
</gene>
<evidence type="ECO:0000313" key="4">
    <source>
        <dbReference type="EMBL" id="KAG5280162.1"/>
    </source>
</evidence>
<dbReference type="SMART" id="SM00908">
    <property type="entry name" value="Gal-bind_lectin"/>
    <property type="match status" value="1"/>
</dbReference>
<dbReference type="Gene3D" id="2.60.120.200">
    <property type="match status" value="1"/>
</dbReference>
<keyword evidence="1 2" id="KW-0430">Lectin</keyword>
<dbReference type="InterPro" id="IPR013320">
    <property type="entry name" value="ConA-like_dom_sf"/>
</dbReference>
<comment type="caution">
    <text evidence="4">The sequence shown here is derived from an EMBL/GenBank/DDBJ whole genome shotgun (WGS) entry which is preliminary data.</text>
</comment>
<dbReference type="AlphaFoldDB" id="A0AAV6H3G0"/>
<dbReference type="EMBL" id="JADWDJ010000006">
    <property type="protein sequence ID" value="KAG5280162.1"/>
    <property type="molecule type" value="Genomic_DNA"/>
</dbReference>
<evidence type="ECO:0000256" key="1">
    <source>
        <dbReference type="ARBA" id="ARBA00022734"/>
    </source>
</evidence>
<dbReference type="Pfam" id="PF00337">
    <property type="entry name" value="Gal-bind_lectin"/>
    <property type="match status" value="1"/>
</dbReference>
<keyword evidence="5" id="KW-1185">Reference proteome</keyword>
<protein>
    <recommendedName>
        <fullName evidence="2">Galectin</fullName>
    </recommendedName>
</protein>
<organism evidence="4 5">
    <name type="scientific">Alosa alosa</name>
    <name type="common">allis shad</name>
    <dbReference type="NCBI Taxonomy" id="278164"/>
    <lineage>
        <taxon>Eukaryota</taxon>
        <taxon>Metazoa</taxon>
        <taxon>Chordata</taxon>
        <taxon>Craniata</taxon>
        <taxon>Vertebrata</taxon>
        <taxon>Euteleostomi</taxon>
        <taxon>Actinopterygii</taxon>
        <taxon>Neopterygii</taxon>
        <taxon>Teleostei</taxon>
        <taxon>Clupei</taxon>
        <taxon>Clupeiformes</taxon>
        <taxon>Clupeoidei</taxon>
        <taxon>Clupeidae</taxon>
        <taxon>Alosa</taxon>
    </lineage>
</organism>
<proteinExistence type="predicted"/>
<sequence length="199" mass="22688">MSFREAFVPTETGNSNGLADLMGCETKTDTHMADLIPGINGQSRSRHKGPLWGCTCLSRGTSSTVTITASIKLSICWSIILKGETPSEANKFEINFLCDRDDRIAFHFNPRFTESDIVCNSFMANHWGQEERCTNFPFGAEEPFQIEIYSDNENFHVYIDETKIMQYKHRVEDLKTITKVQVVNDVNISSLEITKKHFY</sequence>
<dbReference type="InterPro" id="IPR001079">
    <property type="entry name" value="Galectin_CRD"/>
</dbReference>
<dbReference type="CDD" id="cd00070">
    <property type="entry name" value="GLECT"/>
    <property type="match status" value="1"/>
</dbReference>
<evidence type="ECO:0000259" key="3">
    <source>
        <dbReference type="PROSITE" id="PS51304"/>
    </source>
</evidence>
<dbReference type="Proteomes" id="UP000823561">
    <property type="component" value="Chromosome 6"/>
</dbReference>
<dbReference type="FunFam" id="2.60.120.200:FF:000021">
    <property type="entry name" value="Galectin"/>
    <property type="match status" value="1"/>
</dbReference>
<dbReference type="PANTHER" id="PTHR11346:SF21">
    <property type="entry name" value="GRIFIN"/>
    <property type="match status" value="1"/>
</dbReference>
<dbReference type="SMART" id="SM00276">
    <property type="entry name" value="GLECT"/>
    <property type="match status" value="1"/>
</dbReference>
<evidence type="ECO:0000256" key="2">
    <source>
        <dbReference type="RuleBase" id="RU102079"/>
    </source>
</evidence>
<accession>A0AAV6H3G0</accession>
<dbReference type="PANTHER" id="PTHR11346">
    <property type="entry name" value="GALECTIN"/>
    <property type="match status" value="1"/>
</dbReference>
<dbReference type="GO" id="GO:0030246">
    <property type="term" value="F:carbohydrate binding"/>
    <property type="evidence" value="ECO:0007669"/>
    <property type="project" value="UniProtKB-UniRule"/>
</dbReference>
<dbReference type="InterPro" id="IPR044156">
    <property type="entry name" value="Galectin-like"/>
</dbReference>
<feature type="domain" description="Galectin" evidence="3">
    <location>
        <begin position="65"/>
        <end position="194"/>
    </location>
</feature>
<dbReference type="PROSITE" id="PS51304">
    <property type="entry name" value="GALECTIN"/>
    <property type="match status" value="1"/>
</dbReference>
<reference evidence="4" key="1">
    <citation type="submission" date="2020-10" db="EMBL/GenBank/DDBJ databases">
        <title>Chromosome-scale genome assembly of the Allis shad, Alosa alosa.</title>
        <authorList>
            <person name="Margot Z."/>
            <person name="Christophe K."/>
            <person name="Cabau C."/>
            <person name="Louis A."/>
            <person name="Berthelot C."/>
            <person name="Parey E."/>
            <person name="Roest Crollius H."/>
            <person name="Montfort J."/>
            <person name="Robinson-Rechavi M."/>
            <person name="Bucao C."/>
            <person name="Bouchez O."/>
            <person name="Gislard M."/>
            <person name="Lluch J."/>
            <person name="Milhes M."/>
            <person name="Lampietro C."/>
            <person name="Lopez Roques C."/>
            <person name="Donnadieu C."/>
            <person name="Braasch I."/>
            <person name="Desvignes T."/>
            <person name="Postlethwait J."/>
            <person name="Bobe J."/>
            <person name="Guiguen Y."/>
        </authorList>
    </citation>
    <scope>NUCLEOTIDE SEQUENCE</scope>
    <source>
        <strain evidence="4">M-15738</strain>
        <tissue evidence="4">Blood</tissue>
    </source>
</reference>
<name>A0AAV6H3G0_9TELE</name>
<dbReference type="SUPFAM" id="SSF49899">
    <property type="entry name" value="Concanavalin A-like lectins/glucanases"/>
    <property type="match status" value="1"/>
</dbReference>
<evidence type="ECO:0000313" key="5">
    <source>
        <dbReference type="Proteomes" id="UP000823561"/>
    </source>
</evidence>